<dbReference type="PROSITE" id="PS00687">
    <property type="entry name" value="ALDEHYDE_DEHYDR_GLU"/>
    <property type="match status" value="1"/>
</dbReference>
<evidence type="ECO:0000259" key="8">
    <source>
        <dbReference type="Pfam" id="PF04909"/>
    </source>
</evidence>
<dbReference type="InterPro" id="IPR016162">
    <property type="entry name" value="Ald_DH_N"/>
</dbReference>
<evidence type="ECO:0000256" key="2">
    <source>
        <dbReference type="ARBA" id="ARBA00023002"/>
    </source>
</evidence>
<organism evidence="9 10">
    <name type="scientific">Chrysochromulina tobinii</name>
    <dbReference type="NCBI Taxonomy" id="1460289"/>
    <lineage>
        <taxon>Eukaryota</taxon>
        <taxon>Haptista</taxon>
        <taxon>Haptophyta</taxon>
        <taxon>Prymnesiophyceae</taxon>
        <taxon>Prymnesiales</taxon>
        <taxon>Chrysochromulinaceae</taxon>
        <taxon>Chrysochromulina</taxon>
    </lineage>
</organism>
<dbReference type="PROSITE" id="PS00070">
    <property type="entry name" value="ALDEHYDE_DEHYDR_CYS"/>
    <property type="match status" value="1"/>
</dbReference>
<dbReference type="InterPro" id="IPR016161">
    <property type="entry name" value="Ald_DH/histidinol_DH"/>
</dbReference>
<dbReference type="FunFam" id="3.40.605.10:FF:000007">
    <property type="entry name" value="NAD/NADP-dependent betaine aldehyde dehydrogenase"/>
    <property type="match status" value="1"/>
</dbReference>
<dbReference type="InterPro" id="IPR015590">
    <property type="entry name" value="Aldehyde_DH_dom"/>
</dbReference>
<dbReference type="Gene3D" id="3.30.1330.40">
    <property type="entry name" value="RutC-like"/>
    <property type="match status" value="1"/>
</dbReference>
<comment type="similarity">
    <text evidence="1 5">Belongs to the aldehyde dehydrogenase family.</text>
</comment>
<accession>A0A0M0JB93</accession>
<evidence type="ECO:0000259" key="7">
    <source>
        <dbReference type="Pfam" id="PF00171"/>
    </source>
</evidence>
<dbReference type="InterPro" id="IPR016163">
    <property type="entry name" value="Ald_DH_C"/>
</dbReference>
<dbReference type="Gene3D" id="3.40.605.10">
    <property type="entry name" value="Aldehyde Dehydrogenase, Chain A, domain 1"/>
    <property type="match status" value="1"/>
</dbReference>
<evidence type="ECO:0000313" key="9">
    <source>
        <dbReference type="EMBL" id="KOO23627.1"/>
    </source>
</evidence>
<gene>
    <name evidence="9" type="ORF">Ctob_009500</name>
</gene>
<feature type="region of interest" description="Disordered" evidence="6">
    <location>
        <begin position="313"/>
        <end position="345"/>
    </location>
</feature>
<dbReference type="PANTHER" id="PTHR43720">
    <property type="entry name" value="2-AMINOMUCONIC SEMIALDEHYDE DEHYDROGENASE"/>
    <property type="match status" value="1"/>
</dbReference>
<dbReference type="InterPro" id="IPR035959">
    <property type="entry name" value="RutC-like_sf"/>
</dbReference>
<dbReference type="SUPFAM" id="SSF55298">
    <property type="entry name" value="YjgF-like"/>
    <property type="match status" value="1"/>
</dbReference>
<dbReference type="Pfam" id="PF01042">
    <property type="entry name" value="Ribonuc_L-PSP"/>
    <property type="match status" value="1"/>
</dbReference>
<dbReference type="OrthoDB" id="310895at2759"/>
<dbReference type="Gene3D" id="3.40.309.10">
    <property type="entry name" value="Aldehyde Dehydrogenase, Chain A, domain 2"/>
    <property type="match status" value="1"/>
</dbReference>
<feature type="domain" description="Amidohydrolase-related" evidence="8">
    <location>
        <begin position="1"/>
        <end position="308"/>
    </location>
</feature>
<evidence type="ECO:0000256" key="1">
    <source>
        <dbReference type="ARBA" id="ARBA00009986"/>
    </source>
</evidence>
<dbReference type="AlphaFoldDB" id="A0A0M0JB93"/>
<dbReference type="Proteomes" id="UP000037460">
    <property type="component" value="Unassembled WGS sequence"/>
</dbReference>
<feature type="active site" evidence="4">
    <location>
        <position position="650"/>
    </location>
</feature>
<dbReference type="Pfam" id="PF04909">
    <property type="entry name" value="Amidohydro_2"/>
    <property type="match status" value="1"/>
</dbReference>
<keyword evidence="9" id="KW-0378">Hydrolase</keyword>
<dbReference type="EMBL" id="JWZX01003173">
    <property type="protein sequence ID" value="KOO23627.1"/>
    <property type="molecule type" value="Genomic_DNA"/>
</dbReference>
<proteinExistence type="inferred from homology"/>
<dbReference type="GO" id="GO:0016787">
    <property type="term" value="F:hydrolase activity"/>
    <property type="evidence" value="ECO:0007669"/>
    <property type="project" value="UniProtKB-KW"/>
</dbReference>
<dbReference type="PANTHER" id="PTHR43720:SF2">
    <property type="entry name" value="2-AMINOMUCONIC SEMIALDEHYDE DEHYDROGENASE"/>
    <property type="match status" value="1"/>
</dbReference>
<dbReference type="SUPFAM" id="SSF53720">
    <property type="entry name" value="ALDH-like"/>
    <property type="match status" value="1"/>
</dbReference>
<dbReference type="InterPro" id="IPR032466">
    <property type="entry name" value="Metal_Hydrolase"/>
</dbReference>
<name>A0A0M0JB93_9EUKA</name>
<dbReference type="InterPro" id="IPR006175">
    <property type="entry name" value="YjgF/YER057c/UK114"/>
</dbReference>
<dbReference type="Pfam" id="PF00171">
    <property type="entry name" value="Aldedh"/>
    <property type="match status" value="1"/>
</dbReference>
<keyword evidence="2 5" id="KW-0560">Oxidoreductase</keyword>
<evidence type="ECO:0000256" key="6">
    <source>
        <dbReference type="SAM" id="MobiDB-lite"/>
    </source>
</evidence>
<dbReference type="InterPro" id="IPR029510">
    <property type="entry name" value="Ald_DH_CS_GLU"/>
</dbReference>
<keyword evidence="10" id="KW-1185">Reference proteome</keyword>
<evidence type="ECO:0000313" key="10">
    <source>
        <dbReference type="Proteomes" id="UP000037460"/>
    </source>
</evidence>
<sequence length="1018" mass="106759">MHSHFLPARWPDFAARHGGEAWPWMRHSGQPAGTFGYGRQCNAMLMQGEREFRPVTRACWDAAERVADMDKACVDLQLISATPILFQWQRPPKVALDVARHFNDAALEMCASRDAQGRLLPLCQVPLQSVDDACLEVERAMAAGHVGVQIGNHVGTRDLDADELVAFLSHCASIRAPVLVHPWDMDDLDGRLTKYMMGWTVGMPMETHLSITAMILGGAFDRLPRELDLCFAHGGGAFAFLLGRLENAWHHRENAKGKAIHPPSHYLDRFSVDSAVFDARALRLLIDTFGAHRVMLGSDYPFPLGEQLVGDLSSRGVHSPPTRGGHTALTRGADKTPSSQPYTPPVAHAAAGLSRVPVRAGRTAVPVRTWSALSRMPKRSYATAAAASGAGGLYHVLNFIDGQPLAATGGSLPLIDAATGRVRGSVAASSAADVDAAVDAAGRALSRGEWAATSMAARAAVLQRAADLLDAESEAFAQAEAADVGKPVALARALDVPRAAANLRMFAGLVCHGELSSVRHGGGGDRSGGLDDALNYTVRKPVGVVGLITPWNLPLYLLTWKLAPALAMGNAVVAKPSELTPTTASMLARVLERAGLPPGVFNVVHGTGAAVGAALCAHPRVGAISFTGGTATGSLVAAAVAPRFAKLSLELGGKNPLLVFADCDLELAVQGAVRASFLNSGQICLCASRILVEDTADGFYERFAAAFANAASALKLGAPTDPSADIGPLVSAAQRDKVTALYCAAVGTDGVRTLAGGLEDPRAVAAHGAHQGGHWFAPTVLDGLPMDAPLPQTEAFGPLVTIHPFTSEVEAVELANATQYGLAASVWTEDLSRAHTIASRLEAGTVWGGGVRALNTGATGYVASAPKPMGAYAHAREAGGLLFLAGIGPRDPATDSVPGGPVEAADGTLNDYDARAQTRQCIQNVRTVLEAHGLGLDAVVDVHAFLVDMKRDFAAFNAEYAAAFGKLPEPPVRTTVEVGQLLPGGRIAVELKVVAKAPSVYFVPARSLETMTLDVRIL</sequence>
<keyword evidence="3" id="KW-0520">NAD</keyword>
<feature type="domain" description="Aldehyde dehydrogenase" evidence="7">
    <location>
        <begin position="410"/>
        <end position="848"/>
    </location>
</feature>
<dbReference type="InterPro" id="IPR006680">
    <property type="entry name" value="Amidohydro-rel"/>
</dbReference>
<evidence type="ECO:0000256" key="5">
    <source>
        <dbReference type="RuleBase" id="RU003345"/>
    </source>
</evidence>
<dbReference type="SUPFAM" id="SSF51556">
    <property type="entry name" value="Metallo-dependent hydrolases"/>
    <property type="match status" value="1"/>
</dbReference>
<dbReference type="InterPro" id="IPR016160">
    <property type="entry name" value="Ald_DH_CS_CYS"/>
</dbReference>
<dbReference type="CDD" id="cd00448">
    <property type="entry name" value="YjgF_YER057c_UK114_family"/>
    <property type="match status" value="1"/>
</dbReference>
<protein>
    <submittedName>
        <fullName evidence="9">Amidohydrolase 2</fullName>
    </submittedName>
</protein>
<evidence type="ECO:0000256" key="3">
    <source>
        <dbReference type="ARBA" id="ARBA00023027"/>
    </source>
</evidence>
<reference evidence="10" key="1">
    <citation type="journal article" date="2015" name="PLoS Genet.">
        <title>Genome Sequence and Transcriptome Analyses of Chrysochromulina tobin: Metabolic Tools for Enhanced Algal Fitness in the Prominent Order Prymnesiales (Haptophyceae).</title>
        <authorList>
            <person name="Hovde B.T."/>
            <person name="Deodato C.R."/>
            <person name="Hunsperger H.M."/>
            <person name="Ryken S.A."/>
            <person name="Yost W."/>
            <person name="Jha R.K."/>
            <person name="Patterson J."/>
            <person name="Monnat R.J. Jr."/>
            <person name="Barlow S.B."/>
            <person name="Starkenburg S.R."/>
            <person name="Cattolico R.A."/>
        </authorList>
    </citation>
    <scope>NUCLEOTIDE SEQUENCE</scope>
    <source>
        <strain evidence="10">CCMP291</strain>
    </source>
</reference>
<dbReference type="GO" id="GO:0016620">
    <property type="term" value="F:oxidoreductase activity, acting on the aldehyde or oxo group of donors, NAD or NADP as acceptor"/>
    <property type="evidence" value="ECO:0007669"/>
    <property type="project" value="InterPro"/>
</dbReference>
<comment type="caution">
    <text evidence="9">The sequence shown here is derived from an EMBL/GenBank/DDBJ whole genome shotgun (WGS) entry which is preliminary data.</text>
</comment>
<evidence type="ECO:0000256" key="4">
    <source>
        <dbReference type="PROSITE-ProRule" id="PRU10007"/>
    </source>
</evidence>
<dbReference type="Gene3D" id="3.20.20.140">
    <property type="entry name" value="Metal-dependent hydrolases"/>
    <property type="match status" value="1"/>
</dbReference>